<organism evidence="3 4">
    <name type="scientific">Reticulibacter mediterranei</name>
    <dbReference type="NCBI Taxonomy" id="2778369"/>
    <lineage>
        <taxon>Bacteria</taxon>
        <taxon>Bacillati</taxon>
        <taxon>Chloroflexota</taxon>
        <taxon>Ktedonobacteria</taxon>
        <taxon>Ktedonobacterales</taxon>
        <taxon>Reticulibacteraceae</taxon>
        <taxon>Reticulibacter</taxon>
    </lineage>
</organism>
<dbReference type="Gene3D" id="2.130.10.10">
    <property type="entry name" value="YVTN repeat-like/Quinoprotein amine dehydrogenase"/>
    <property type="match status" value="1"/>
</dbReference>
<feature type="domain" description="eCIS core" evidence="2">
    <location>
        <begin position="24"/>
        <end position="98"/>
    </location>
</feature>
<reference evidence="3" key="1">
    <citation type="submission" date="2020-10" db="EMBL/GenBank/DDBJ databases">
        <title>Taxonomic study of unclassified bacteria belonging to the class Ktedonobacteria.</title>
        <authorList>
            <person name="Yabe S."/>
            <person name="Wang C.M."/>
            <person name="Zheng Y."/>
            <person name="Sakai Y."/>
            <person name="Cavaletti L."/>
            <person name="Monciardini P."/>
            <person name="Donadio S."/>
        </authorList>
    </citation>
    <scope>NUCLEOTIDE SEQUENCE</scope>
    <source>
        <strain evidence="3">ID150040</strain>
    </source>
</reference>
<evidence type="ECO:0000259" key="2">
    <source>
        <dbReference type="Pfam" id="PF13699"/>
    </source>
</evidence>
<dbReference type="SUPFAM" id="SSF69318">
    <property type="entry name" value="Integrin alpha N-terminal domain"/>
    <property type="match status" value="3"/>
</dbReference>
<feature type="domain" description="Pyrrolo-quinoline quinone repeat" evidence="1">
    <location>
        <begin position="630"/>
        <end position="839"/>
    </location>
</feature>
<dbReference type="EMBL" id="BNJK01000001">
    <property type="protein sequence ID" value="GHO90307.1"/>
    <property type="molecule type" value="Genomic_DNA"/>
</dbReference>
<name>A0A8J3MXX6_9CHLR</name>
<keyword evidence="4" id="KW-1185">Reference proteome</keyword>
<evidence type="ECO:0000313" key="4">
    <source>
        <dbReference type="Proteomes" id="UP000597444"/>
    </source>
</evidence>
<dbReference type="Pfam" id="PF13699">
    <property type="entry name" value="eCIS_core"/>
    <property type="match status" value="1"/>
</dbReference>
<dbReference type="RefSeq" id="WP_220201278.1">
    <property type="nucleotide sequence ID" value="NZ_BNJK01000001.1"/>
</dbReference>
<dbReference type="InterPro" id="IPR028994">
    <property type="entry name" value="Integrin_alpha_N"/>
</dbReference>
<dbReference type="Pfam" id="PF13360">
    <property type="entry name" value="PQQ_2"/>
    <property type="match status" value="1"/>
</dbReference>
<gene>
    <name evidence="3" type="ORF">KSF_003550</name>
</gene>
<sequence length="1655" mass="181662">MLEKTKIGELKQRINAARSCGQSLDQGIQQTLEACFGLDLSAVRVHTGEAANALAHTLNADAFTCGRDIFFASGAYQPQSKEGVRLLAHEMSHVIQQALGQVGPQTVLDDVVLGQPGDQWEHEAKVIANKVVERQPVSIASGLDSRALVSRHSSTAHPLIIQCHDSFEHRALGDVPTNDLYAISTNGTQRAEILQREIDLLWLWHQNPESVTESQINKQCPWIRTLTLSGSGLLVTYGELNALPDYVSTPSSIDTLPQNILLPLLQYIRQEGYIQLNKLLGKNVNDKFQGSVYAPSPNVPSLIDKLLQSQAVDTLTQGLGLRGEDHYTGLLARNACHFAPYSWYRWQSSYLIARDLALRAYKTSDPNERIRLTYQAWVYHGYADHFLQDSFAAGHLVNKNLIMQWFIEWAATQQTLLVADWDIIKSLTTNLQPGLSGRQLYNLDYSGLSNDPQTVEDQPTYAQRLQATGLLSRASKLDAVYQQYLTFMGSLITQSSSSLIHDNYNAKSLWVGSIAHPNAYEIWGDATLLSGANGGDGTRITSETAQQSQQSILDLLASGKTDVTTQQLRNRFPTTVRDSTNQMLSLEKWNDTQQIYCNNEIFPEVHDIIVGLANPRIYAVSKDQDLTSPWSASLPNSGFAVTSVLNYNSRMFSASQGYIYEIDPKNGSILHQLLVTGSVGAGNYETRLATNGQMLFVGVHGYVYGVNLNDWSKVAWSTSLPNAGYTIVDVLSSNTSLFAASNGYVYQLNQANGQVTQNLTLSSIGTGDYTPRLATDGQFLFIGMHGYVYGVNLSSWSRIAWSTSLPNAGYTLVDVLSSNGSLYAGSNGYVYQLNPRQDQVQHSLLVTGSIGVGDYTTRLTTDGQKLFVGVHGYVYGVDLNTWSGTMWAANLADNRYAAVNVLSFNSQLLAGSYGYVYRIDPANGQVIRRVLLSSTVGTGDYETRMLINDESTMFAGVHGYAYAVTLHAPPPSTTEQFPPVFQSSDGIGGYDLKDAADQTLAFDYEHSGNQDYLVLYRPGKGILWILKHNDDIEGQFLPVYQTTNGIGNFPLNNAADQVLAFDYEHSGNQDYLVLYRPGTGNPGTGLISIVKHTGNTFTTIYNSTSIGGYSLDNGADRVFAFDYEHSGKLDYLVLYRPGTSKISIVKNNGGTFTSVYSSTTGIGGYDLKISSDRVFAFDFEHNGKLDYLVLYRPGGGAIYIVKNDGGTFTAVFASGSGIGGYDLKVSSDRVFAFDFEGTGKLDYLTLYRPGTGTIWILLNSDGQFTSVYQSGNGIGGYNLLDAADQVLAFDYDHSGKPGHLALYRPGAQIMWILGHNPSQFSPIYRTTTGIGGYDLKSSDDQVFAFDYEHSGKLDYLTLYRPGAGAIYMVKHTNGTFSNVLASGSGIGGYDLKVSSDRVFAFDYEHSGKLDYLVLYRPGTGTIYIVKHDGNTFHSVFESRSGIGGYDLKSSDDRMFAFDYEHSGKLDYLVLYRPGAGTIYIVKNDNGTFRNVFTSGSGIGGYDLKVSSDRVFAFDYEHSGKLDYLVLYRPGGGAIYIVKNDDGAFRNVFASGGGIGGYDLKSSDDQVFAFDFEGSGSADHLVLYRPGAGTIWMLRNEGDNTFTIVYQSDSGIGGYDLRVGSDRLVTFDHDHTGLEDHLITYRPGAGTLWMFKNNNE</sequence>
<evidence type="ECO:0008006" key="5">
    <source>
        <dbReference type="Google" id="ProtNLM"/>
    </source>
</evidence>
<proteinExistence type="predicted"/>
<dbReference type="InterPro" id="IPR015943">
    <property type="entry name" value="WD40/YVTN_repeat-like_dom_sf"/>
</dbReference>
<dbReference type="InterPro" id="IPR025295">
    <property type="entry name" value="eCIS_core_dom"/>
</dbReference>
<dbReference type="Proteomes" id="UP000597444">
    <property type="component" value="Unassembled WGS sequence"/>
</dbReference>
<evidence type="ECO:0000313" key="3">
    <source>
        <dbReference type="EMBL" id="GHO90307.1"/>
    </source>
</evidence>
<dbReference type="InterPro" id="IPR002372">
    <property type="entry name" value="PQQ_rpt_dom"/>
</dbReference>
<protein>
    <recommendedName>
        <fullName evidence="5">DUF4157 domain-containing protein</fullName>
    </recommendedName>
</protein>
<comment type="caution">
    <text evidence="3">The sequence shown here is derived from an EMBL/GenBank/DDBJ whole genome shotgun (WGS) entry which is preliminary data.</text>
</comment>
<accession>A0A8J3MXX6</accession>
<dbReference type="InterPro" id="IPR011047">
    <property type="entry name" value="Quinoprotein_ADH-like_sf"/>
</dbReference>
<dbReference type="SUPFAM" id="SSF50998">
    <property type="entry name" value="Quinoprotein alcohol dehydrogenase-like"/>
    <property type="match status" value="1"/>
</dbReference>
<evidence type="ECO:0000259" key="1">
    <source>
        <dbReference type="Pfam" id="PF13360"/>
    </source>
</evidence>